<dbReference type="Proteomes" id="UP000294847">
    <property type="component" value="Chromosome 1"/>
</dbReference>
<evidence type="ECO:0000313" key="2">
    <source>
        <dbReference type="Proteomes" id="UP000294847"/>
    </source>
</evidence>
<gene>
    <name evidence="1" type="ORF">PoMZ_09984</name>
</gene>
<reference evidence="1 2" key="1">
    <citation type="journal article" date="2019" name="Mol. Biol. Evol.">
        <title>Blast fungal genomes show frequent chromosomal changes, gene gains and losses, and effector gene turnover.</title>
        <authorList>
            <person name="Gomez Luciano L.B."/>
            <person name="Jason Tsai I."/>
            <person name="Chuma I."/>
            <person name="Tosa Y."/>
            <person name="Chen Y.H."/>
            <person name="Li J.Y."/>
            <person name="Li M.Y."/>
            <person name="Jade Lu M.Y."/>
            <person name="Nakayashiki H."/>
            <person name="Li W.H."/>
        </authorList>
    </citation>
    <scope>NUCLEOTIDE SEQUENCE [LARGE SCALE GENOMIC DNA]</scope>
    <source>
        <strain evidence="1">MZ5-1-6</strain>
    </source>
</reference>
<dbReference type="EMBL" id="CP034204">
    <property type="protein sequence ID" value="QBZ54288.1"/>
    <property type="molecule type" value="Genomic_DNA"/>
</dbReference>
<evidence type="ECO:0000313" key="1">
    <source>
        <dbReference type="EMBL" id="QBZ54288.1"/>
    </source>
</evidence>
<proteinExistence type="predicted"/>
<organism evidence="1 2">
    <name type="scientific">Pyricularia oryzae</name>
    <name type="common">Rice blast fungus</name>
    <name type="synonym">Magnaporthe oryzae</name>
    <dbReference type="NCBI Taxonomy" id="318829"/>
    <lineage>
        <taxon>Eukaryota</taxon>
        <taxon>Fungi</taxon>
        <taxon>Dikarya</taxon>
        <taxon>Ascomycota</taxon>
        <taxon>Pezizomycotina</taxon>
        <taxon>Sordariomycetes</taxon>
        <taxon>Sordariomycetidae</taxon>
        <taxon>Magnaporthales</taxon>
        <taxon>Pyriculariaceae</taxon>
        <taxon>Pyricularia</taxon>
    </lineage>
</organism>
<sequence length="89" mass="10400">MVSLQCKAPSQRNLWHMNYDYYWTMGDAYLQSLRPFCSGIWSNFAPKDVRAFVEVKFGGGRAAAESVIYTLMRGRGHPVQYDHRRRQSH</sequence>
<accession>A0A4P7MW41</accession>
<protein>
    <submittedName>
        <fullName evidence="1">Uncharacterized protein</fullName>
    </submittedName>
</protein>
<dbReference type="AlphaFoldDB" id="A0A4P7MW41"/>
<name>A0A4P7MW41_PYROR</name>